<proteinExistence type="predicted"/>
<reference evidence="2 3" key="2">
    <citation type="journal article" date="2017" name="Nature">
        <title>The Apostasia genome and the evolution of orchids.</title>
        <authorList>
            <person name="Zhang G.Q."/>
            <person name="Liu K.W."/>
            <person name="Li Z."/>
            <person name="Lohaus R."/>
            <person name="Hsiao Y.Y."/>
            <person name="Niu S.C."/>
            <person name="Wang J.Y."/>
            <person name="Lin Y.C."/>
            <person name="Xu Q."/>
            <person name="Chen L.J."/>
            <person name="Yoshida K."/>
            <person name="Fujiwara S."/>
            <person name="Wang Z.W."/>
            <person name="Zhang Y.Q."/>
            <person name="Mitsuda N."/>
            <person name="Wang M."/>
            <person name="Liu G.H."/>
            <person name="Pecoraro L."/>
            <person name="Huang H.X."/>
            <person name="Xiao X.J."/>
            <person name="Lin M."/>
            <person name="Wu X.Y."/>
            <person name="Wu W.L."/>
            <person name="Chen Y.Y."/>
            <person name="Chang S.B."/>
            <person name="Sakamoto S."/>
            <person name="Ohme-Takagi M."/>
            <person name="Yagi M."/>
            <person name="Zeng S.J."/>
            <person name="Shen C.Y."/>
            <person name="Yeh C.M."/>
            <person name="Luo Y.B."/>
            <person name="Tsai W.C."/>
            <person name="Van de Peer Y."/>
            <person name="Liu Z.J."/>
        </authorList>
    </citation>
    <scope>NUCLEOTIDE SEQUENCE [LARGE SCALE GENOMIC DNA]</scope>
    <source>
        <tissue evidence="2">The whole plant</tissue>
    </source>
</reference>
<feature type="region of interest" description="Disordered" evidence="1">
    <location>
        <begin position="173"/>
        <end position="192"/>
    </location>
</feature>
<dbReference type="Proteomes" id="UP000233837">
    <property type="component" value="Unassembled WGS sequence"/>
</dbReference>
<sequence>MFFGCMNIHASCSQNWKHNLASYLGFFLITIFFSSLEDCVVKGLDLERLTQESFGSVSLDSYYRNQYHQSEEGSCLSSLNSVSCQDLKGIGSLNETCIISSNLSYTDDLCIYGTGNLEISPGVSIICAAKGCYVTVNISGIVRVGSYAEIIAGSIIFVSTNLSLDLHSTINTAASGGPPPEQTSGTPIGYDGAGGGHGGRGASCLKSNKTNWGGDVYAWSTLSEPWSYGSKGGSTSADKLYGGDGGGRIKFDVRDLLNVDGLVTADGGAGGLKGGGGSGGSILIYALKLKGKGTISAAGGSGWGGGGGGRISLVCYAIQDVTITVHDQTVLVYLDPCILKWDRADYRICSYSRL</sequence>
<dbReference type="AlphaFoldDB" id="A0A2I0WCT1"/>
<protein>
    <submittedName>
        <fullName evidence="2">Uncharacterized protein</fullName>
    </submittedName>
</protein>
<evidence type="ECO:0000256" key="1">
    <source>
        <dbReference type="SAM" id="MobiDB-lite"/>
    </source>
</evidence>
<evidence type="ECO:0000313" key="2">
    <source>
        <dbReference type="EMBL" id="PKU73464.1"/>
    </source>
</evidence>
<dbReference type="PANTHER" id="PTHR31513:SF2">
    <property type="entry name" value="MRAZ"/>
    <property type="match status" value="1"/>
</dbReference>
<gene>
    <name evidence="2" type="ORF">MA16_Dca013921</name>
</gene>
<evidence type="ECO:0000313" key="3">
    <source>
        <dbReference type="Proteomes" id="UP000233837"/>
    </source>
</evidence>
<dbReference type="STRING" id="906689.A0A2I0WCT1"/>
<reference evidence="2 3" key="1">
    <citation type="journal article" date="2016" name="Sci. Rep.">
        <title>The Dendrobium catenatum Lindl. genome sequence provides insights into polysaccharide synthase, floral development and adaptive evolution.</title>
        <authorList>
            <person name="Zhang G.Q."/>
            <person name="Xu Q."/>
            <person name="Bian C."/>
            <person name="Tsai W.C."/>
            <person name="Yeh C.M."/>
            <person name="Liu K.W."/>
            <person name="Yoshida K."/>
            <person name="Zhang L.S."/>
            <person name="Chang S.B."/>
            <person name="Chen F."/>
            <person name="Shi Y."/>
            <person name="Su Y.Y."/>
            <person name="Zhang Y.Q."/>
            <person name="Chen L.J."/>
            <person name="Yin Y."/>
            <person name="Lin M."/>
            <person name="Huang H."/>
            <person name="Deng H."/>
            <person name="Wang Z.W."/>
            <person name="Zhu S.L."/>
            <person name="Zhao X."/>
            <person name="Deng C."/>
            <person name="Niu S.C."/>
            <person name="Huang J."/>
            <person name="Wang M."/>
            <person name="Liu G.H."/>
            <person name="Yang H.J."/>
            <person name="Xiao X.J."/>
            <person name="Hsiao Y.Y."/>
            <person name="Wu W.L."/>
            <person name="Chen Y.Y."/>
            <person name="Mitsuda N."/>
            <person name="Ohme-Takagi M."/>
            <person name="Luo Y.B."/>
            <person name="Van de Peer Y."/>
            <person name="Liu Z.J."/>
        </authorList>
    </citation>
    <scope>NUCLEOTIDE SEQUENCE [LARGE SCALE GENOMIC DNA]</scope>
    <source>
        <tissue evidence="2">The whole plant</tissue>
    </source>
</reference>
<dbReference type="PANTHER" id="PTHR31513">
    <property type="entry name" value="EPHRIN TYPE-B RECEPTOR"/>
    <property type="match status" value="1"/>
</dbReference>
<keyword evidence="3" id="KW-1185">Reference proteome</keyword>
<name>A0A2I0WCT1_9ASPA</name>
<organism evidence="2 3">
    <name type="scientific">Dendrobium catenatum</name>
    <dbReference type="NCBI Taxonomy" id="906689"/>
    <lineage>
        <taxon>Eukaryota</taxon>
        <taxon>Viridiplantae</taxon>
        <taxon>Streptophyta</taxon>
        <taxon>Embryophyta</taxon>
        <taxon>Tracheophyta</taxon>
        <taxon>Spermatophyta</taxon>
        <taxon>Magnoliopsida</taxon>
        <taxon>Liliopsida</taxon>
        <taxon>Asparagales</taxon>
        <taxon>Orchidaceae</taxon>
        <taxon>Epidendroideae</taxon>
        <taxon>Malaxideae</taxon>
        <taxon>Dendrobiinae</taxon>
        <taxon>Dendrobium</taxon>
    </lineage>
</organism>
<accession>A0A2I0WCT1</accession>
<dbReference type="EMBL" id="KZ502744">
    <property type="protein sequence ID" value="PKU73464.1"/>
    <property type="molecule type" value="Genomic_DNA"/>
</dbReference>